<evidence type="ECO:0000313" key="2">
    <source>
        <dbReference type="EMBL" id="KAK7324220.1"/>
    </source>
</evidence>
<organism evidence="2 3">
    <name type="scientific">Canavalia gladiata</name>
    <name type="common">Sword bean</name>
    <name type="synonym">Dolichos gladiatus</name>
    <dbReference type="NCBI Taxonomy" id="3824"/>
    <lineage>
        <taxon>Eukaryota</taxon>
        <taxon>Viridiplantae</taxon>
        <taxon>Streptophyta</taxon>
        <taxon>Embryophyta</taxon>
        <taxon>Tracheophyta</taxon>
        <taxon>Spermatophyta</taxon>
        <taxon>Magnoliopsida</taxon>
        <taxon>eudicotyledons</taxon>
        <taxon>Gunneridae</taxon>
        <taxon>Pentapetalae</taxon>
        <taxon>rosids</taxon>
        <taxon>fabids</taxon>
        <taxon>Fabales</taxon>
        <taxon>Fabaceae</taxon>
        <taxon>Papilionoideae</taxon>
        <taxon>50 kb inversion clade</taxon>
        <taxon>NPAAA clade</taxon>
        <taxon>indigoferoid/millettioid clade</taxon>
        <taxon>Phaseoleae</taxon>
        <taxon>Canavalia</taxon>
    </lineage>
</organism>
<evidence type="ECO:0000313" key="3">
    <source>
        <dbReference type="Proteomes" id="UP001367508"/>
    </source>
</evidence>
<gene>
    <name evidence="2" type="ORF">VNO77_27748</name>
</gene>
<evidence type="ECO:0000256" key="1">
    <source>
        <dbReference type="SAM" id="SignalP"/>
    </source>
</evidence>
<accession>A0AAN9KUP6</accession>
<dbReference type="EMBL" id="JAYMYQ010000006">
    <property type="protein sequence ID" value="KAK7324220.1"/>
    <property type="molecule type" value="Genomic_DNA"/>
</dbReference>
<reference evidence="2 3" key="1">
    <citation type="submission" date="2024-01" db="EMBL/GenBank/DDBJ databases">
        <title>The genomes of 5 underutilized Papilionoideae crops provide insights into root nodulation and disease resistanc.</title>
        <authorList>
            <person name="Jiang F."/>
        </authorList>
    </citation>
    <scope>NUCLEOTIDE SEQUENCE [LARGE SCALE GENOMIC DNA]</scope>
    <source>
        <strain evidence="2">LVBAO_FW01</strain>
        <tissue evidence="2">Leaves</tissue>
    </source>
</reference>
<dbReference type="AlphaFoldDB" id="A0AAN9KUP6"/>
<name>A0AAN9KUP6_CANGL</name>
<keyword evidence="3" id="KW-1185">Reference proteome</keyword>
<keyword evidence="1" id="KW-0732">Signal</keyword>
<sequence length="128" mass="14241">MLFRKLLLTLALGGCILSYLCTSPSLEPEPQEDTPKSDPMADLLEDTVLARSKPNHEPTPHARYTRPFMRKNHAGRSNLWLGSCEQVGGLIELNPSRTQSVLQDVHSVTLFLGSANDHKFVYIVWGPA</sequence>
<proteinExistence type="predicted"/>
<comment type="caution">
    <text evidence="2">The sequence shown here is derived from an EMBL/GenBank/DDBJ whole genome shotgun (WGS) entry which is preliminary data.</text>
</comment>
<dbReference type="Proteomes" id="UP001367508">
    <property type="component" value="Unassembled WGS sequence"/>
</dbReference>
<feature type="chain" id="PRO_5042866430" evidence="1">
    <location>
        <begin position="19"/>
        <end position="128"/>
    </location>
</feature>
<protein>
    <submittedName>
        <fullName evidence="2">Uncharacterized protein</fullName>
    </submittedName>
</protein>
<feature type="signal peptide" evidence="1">
    <location>
        <begin position="1"/>
        <end position="18"/>
    </location>
</feature>